<keyword evidence="9" id="KW-0539">Nucleus</keyword>
<keyword evidence="14" id="KW-1185">Reference proteome</keyword>
<evidence type="ECO:0000256" key="7">
    <source>
        <dbReference type="ARBA" id="ARBA00022801"/>
    </source>
</evidence>
<evidence type="ECO:0000256" key="5">
    <source>
        <dbReference type="ARBA" id="ARBA00022670"/>
    </source>
</evidence>
<evidence type="ECO:0000256" key="8">
    <source>
        <dbReference type="ARBA" id="ARBA00023049"/>
    </source>
</evidence>
<keyword evidence="5 13" id="KW-0645">Protease</keyword>
<evidence type="ECO:0000256" key="11">
    <source>
        <dbReference type="ARBA" id="ARBA00033475"/>
    </source>
</evidence>
<evidence type="ECO:0000313" key="14">
    <source>
        <dbReference type="Proteomes" id="UP000238350"/>
    </source>
</evidence>
<keyword evidence="6" id="KW-0479">Metal-binding</keyword>
<dbReference type="AlphaFoldDB" id="A0A2T0FDV4"/>
<dbReference type="Gene3D" id="1.10.10.10">
    <property type="entry name" value="Winged helix-like DNA-binding domain superfamily/Winged helix DNA-binding domain"/>
    <property type="match status" value="1"/>
</dbReference>
<name>A0A2T0FDV4_9ASCO</name>
<gene>
    <name evidence="13" type="ORF">B9G98_00802</name>
</gene>
<comment type="function">
    <text evidence="12">Probable metalloprotease involved in proper assembly of pre-ribosomal particles during the biogenesis of the 60S ribosomal subunit. Accompanies the pre-60S particles to the cytoplasm.</text>
</comment>
<dbReference type="InterPro" id="IPR047113">
    <property type="entry name" value="PA2G4/ARX1"/>
</dbReference>
<dbReference type="STRING" id="45607.A0A2T0FDV4"/>
<dbReference type="Proteomes" id="UP000238350">
    <property type="component" value="Unassembled WGS sequence"/>
</dbReference>
<evidence type="ECO:0000256" key="3">
    <source>
        <dbReference type="ARBA" id="ARBA00007319"/>
    </source>
</evidence>
<comment type="similarity">
    <text evidence="3">Belongs to the peptidase M24 family.</text>
</comment>
<dbReference type="GO" id="GO:0005737">
    <property type="term" value="C:cytoplasm"/>
    <property type="evidence" value="ECO:0007669"/>
    <property type="project" value="UniProtKB-SubCell"/>
</dbReference>
<evidence type="ECO:0000256" key="4">
    <source>
        <dbReference type="ARBA" id="ARBA00022490"/>
    </source>
</evidence>
<accession>A0A2T0FDV4</accession>
<evidence type="ECO:0000256" key="1">
    <source>
        <dbReference type="ARBA" id="ARBA00004123"/>
    </source>
</evidence>
<dbReference type="PANTHER" id="PTHR10804">
    <property type="entry name" value="PROTEASE FAMILY M24 METHIONYL AMINOPEPTIDASE, AMINOPEPTIDASE P"/>
    <property type="match status" value="1"/>
</dbReference>
<dbReference type="GeneID" id="36514551"/>
<dbReference type="InterPro" id="IPR036388">
    <property type="entry name" value="WH-like_DNA-bd_sf"/>
</dbReference>
<proteinExistence type="inferred from homology"/>
<dbReference type="GO" id="GO:0008237">
    <property type="term" value="F:metallopeptidase activity"/>
    <property type="evidence" value="ECO:0007669"/>
    <property type="project" value="UniProtKB-KW"/>
</dbReference>
<dbReference type="InterPro" id="IPR036005">
    <property type="entry name" value="Creatinase/aminopeptidase-like"/>
</dbReference>
<dbReference type="GO" id="GO:0005634">
    <property type="term" value="C:nucleus"/>
    <property type="evidence" value="ECO:0007669"/>
    <property type="project" value="UniProtKB-SubCell"/>
</dbReference>
<evidence type="ECO:0000313" key="13">
    <source>
        <dbReference type="EMBL" id="PRT53182.1"/>
    </source>
</evidence>
<dbReference type="PANTHER" id="PTHR10804:SF102">
    <property type="entry name" value="METALLOPROTEASE ARX1-RELATED"/>
    <property type="match status" value="1"/>
</dbReference>
<protein>
    <recommendedName>
        <fullName evidence="10">Probable metalloprotease ARX1</fullName>
    </recommendedName>
    <alternativeName>
        <fullName evidence="11">Associated with ribosomal export complex protein 1</fullName>
    </alternativeName>
</protein>
<comment type="subcellular location">
    <subcellularLocation>
        <location evidence="2">Cytoplasm</location>
    </subcellularLocation>
    <subcellularLocation>
        <location evidence="1">Nucleus</location>
    </subcellularLocation>
</comment>
<evidence type="ECO:0000256" key="12">
    <source>
        <dbReference type="ARBA" id="ARBA00034680"/>
    </source>
</evidence>
<sequence>MSDIEKYRRAAVIVQSGLIFAFKELHRDFGDKTIGQVCRSVDEFLAREVSHCYKAVEEKGIALPTEISKNDFVSGVAPEEADIFQGGVIGEGDVVKVALGVYIDGYTVQAAHTVIVRERVPQEPWTGFDADTAIAAYLANEAVISLLSICLSGSHPLAGSGPVSGSRVRAVVDSIAKTYNCEVVAGSTVRKIKQFVAGQKTVHERNAKAVEWFEETPIKGYTEADNFLFEAGDAVLIDLNVASLKNAEGRIKLVEFNGSGNALEKPTVYARDHTVAYALKTSNARALLAKANRQSVYPFKLSYLTSDERELRSLRLGLNECVQRRLLVAYPRLQAQFVPLSKKQGVPVNVAREMTTVVLIPGAKSASGFPELLRLGGGRQFPPSWTHSELALADEDAAALLNARAEKFAAVRFIEVTGRVSEGEEAAAAASAMDIE</sequence>
<keyword evidence="4" id="KW-0963">Cytoplasm</keyword>
<keyword evidence="7" id="KW-0378">Hydrolase</keyword>
<organism evidence="13 14">
    <name type="scientific">Wickerhamiella sorbophila</name>
    <dbReference type="NCBI Taxonomy" id="45607"/>
    <lineage>
        <taxon>Eukaryota</taxon>
        <taxon>Fungi</taxon>
        <taxon>Dikarya</taxon>
        <taxon>Ascomycota</taxon>
        <taxon>Saccharomycotina</taxon>
        <taxon>Dipodascomycetes</taxon>
        <taxon>Dipodascales</taxon>
        <taxon>Trichomonascaceae</taxon>
        <taxon>Wickerhamiella</taxon>
    </lineage>
</organism>
<evidence type="ECO:0000256" key="9">
    <source>
        <dbReference type="ARBA" id="ARBA00023242"/>
    </source>
</evidence>
<evidence type="ECO:0000256" key="2">
    <source>
        <dbReference type="ARBA" id="ARBA00004496"/>
    </source>
</evidence>
<comment type="caution">
    <text evidence="13">The sequence shown here is derived from an EMBL/GenBank/DDBJ whole genome shotgun (WGS) entry which is preliminary data.</text>
</comment>
<dbReference type="RefSeq" id="XP_024663128.1">
    <property type="nucleotide sequence ID" value="XM_024807360.1"/>
</dbReference>
<dbReference type="EMBL" id="NDIQ01000001">
    <property type="protein sequence ID" value="PRT53182.1"/>
    <property type="molecule type" value="Genomic_DNA"/>
</dbReference>
<dbReference type="OrthoDB" id="5876363at2759"/>
<dbReference type="Gene3D" id="3.90.230.10">
    <property type="entry name" value="Creatinase/methionine aminopeptidase superfamily"/>
    <property type="match status" value="1"/>
</dbReference>
<evidence type="ECO:0000256" key="6">
    <source>
        <dbReference type="ARBA" id="ARBA00022723"/>
    </source>
</evidence>
<evidence type="ECO:0000256" key="10">
    <source>
        <dbReference type="ARBA" id="ARBA00026155"/>
    </source>
</evidence>
<dbReference type="SUPFAM" id="SSF55920">
    <property type="entry name" value="Creatinase/aminopeptidase"/>
    <property type="match status" value="1"/>
</dbReference>
<dbReference type="GO" id="GO:0006508">
    <property type="term" value="P:proteolysis"/>
    <property type="evidence" value="ECO:0007669"/>
    <property type="project" value="UniProtKB-KW"/>
</dbReference>
<reference evidence="13 14" key="1">
    <citation type="submission" date="2017-04" db="EMBL/GenBank/DDBJ databases">
        <title>Genome sequencing of [Candida] sorbophila.</title>
        <authorList>
            <person name="Ahn J.O."/>
        </authorList>
    </citation>
    <scope>NUCLEOTIDE SEQUENCE [LARGE SCALE GENOMIC DNA]</scope>
    <source>
        <strain evidence="13 14">DS02</strain>
    </source>
</reference>
<dbReference type="GO" id="GO:0046872">
    <property type="term" value="F:metal ion binding"/>
    <property type="evidence" value="ECO:0007669"/>
    <property type="project" value="UniProtKB-KW"/>
</dbReference>
<keyword evidence="8 13" id="KW-0482">Metalloprotease</keyword>